<comment type="caution">
    <text evidence="1">The sequence shown here is derived from an EMBL/GenBank/DDBJ whole genome shotgun (WGS) entry which is preliminary data.</text>
</comment>
<sequence>MSYKKLLTDFEKFEKVMDEHDSVNDYIDLSSINFLNPTNLLPLLNYGDENEISKYIVHNNVENYTKKVLGIIDHSHNTIPYITFSNDKKEIDEITSGFYSLLDSAYGGVNTLNFMIYEIINNMFDHSDFSIGRALAQLFPKNNYTDISFMDNGVSIPGRFEKCGFEFENDCDAIFQAINGKSSDLEKENRRGTGLNSTINLVTNGNKGSILIASRNGLCYIDENTKKYKQLNNNYIYGTLVSLRIKKVNVDYSKYMGKIEL</sequence>
<dbReference type="AlphaFoldDB" id="A0A166F450"/>
<dbReference type="RefSeq" id="WP_066970702.1">
    <property type="nucleotide sequence ID" value="NZ_LWMT01000033.1"/>
</dbReference>
<evidence type="ECO:0000313" key="1">
    <source>
        <dbReference type="EMBL" id="KZX17293.1"/>
    </source>
</evidence>
<gene>
    <name evidence="1" type="ORF">MBFIL_02540</name>
</gene>
<dbReference type="Proteomes" id="UP000077066">
    <property type="component" value="Unassembled WGS sequence"/>
</dbReference>
<keyword evidence="2" id="KW-1185">Reference proteome</keyword>
<dbReference type="EMBL" id="LWMT01000033">
    <property type="protein sequence ID" value="KZX17293.1"/>
    <property type="molecule type" value="Genomic_DNA"/>
</dbReference>
<proteinExistence type="predicted"/>
<organism evidence="1 2">
    <name type="scientific">Methanobrevibacter filiformis</name>
    <dbReference type="NCBI Taxonomy" id="55758"/>
    <lineage>
        <taxon>Archaea</taxon>
        <taxon>Methanobacteriati</taxon>
        <taxon>Methanobacteriota</taxon>
        <taxon>Methanomada group</taxon>
        <taxon>Methanobacteria</taxon>
        <taxon>Methanobacteriales</taxon>
        <taxon>Methanobacteriaceae</taxon>
        <taxon>Methanobrevibacter</taxon>
    </lineage>
</organism>
<dbReference type="OrthoDB" id="351240at2157"/>
<accession>A0A166F450</accession>
<protein>
    <submittedName>
        <fullName evidence="1">Uncharacterized protein</fullName>
    </submittedName>
</protein>
<dbReference type="STRING" id="55758.MBFIL_02540"/>
<dbReference type="PATRIC" id="fig|55758.3.peg.282"/>
<reference evidence="1 2" key="1">
    <citation type="submission" date="2016-04" db="EMBL/GenBank/DDBJ databases">
        <title>Genome sequence of Methanobrevibacter filiformis DSM 11501.</title>
        <authorList>
            <person name="Poehlein A."/>
            <person name="Seedorf H."/>
            <person name="Daniel R."/>
        </authorList>
    </citation>
    <scope>NUCLEOTIDE SEQUENCE [LARGE SCALE GENOMIC DNA]</scope>
    <source>
        <strain evidence="1 2">DSM 11501</strain>
    </source>
</reference>
<name>A0A166F450_9EURY</name>
<evidence type="ECO:0000313" key="2">
    <source>
        <dbReference type="Proteomes" id="UP000077066"/>
    </source>
</evidence>